<evidence type="ECO:0000256" key="2">
    <source>
        <dbReference type="ARBA" id="ARBA00022679"/>
    </source>
</evidence>
<dbReference type="Proteomes" id="UP000014672">
    <property type="component" value="Chromosome"/>
</dbReference>
<proteinExistence type="predicted"/>
<dbReference type="PANTHER" id="PTHR34136">
    <property type="match status" value="1"/>
</dbReference>
<dbReference type="NCBIfam" id="NF002980">
    <property type="entry name" value="PRK03692.1"/>
    <property type="match status" value="1"/>
</dbReference>
<keyword evidence="1" id="KW-0328">Glycosyltransferase</keyword>
<dbReference type="Pfam" id="PF03808">
    <property type="entry name" value="Glyco_tran_WecG"/>
    <property type="match status" value="1"/>
</dbReference>
<evidence type="ECO:0000256" key="1">
    <source>
        <dbReference type="ARBA" id="ARBA00022676"/>
    </source>
</evidence>
<evidence type="ECO:0000313" key="3">
    <source>
        <dbReference type="EMBL" id="AGO15564.1"/>
    </source>
</evidence>
<organism evidence="3 4">
    <name type="scientific">Glaesserella parasuis ZJ0906</name>
    <dbReference type="NCBI Taxonomy" id="1322346"/>
    <lineage>
        <taxon>Bacteria</taxon>
        <taxon>Pseudomonadati</taxon>
        <taxon>Pseudomonadota</taxon>
        <taxon>Gammaproteobacteria</taxon>
        <taxon>Pasteurellales</taxon>
        <taxon>Pasteurellaceae</taxon>
        <taxon>Glaesserella</taxon>
    </lineage>
</organism>
<dbReference type="GO" id="GO:0016758">
    <property type="term" value="F:hexosyltransferase activity"/>
    <property type="evidence" value="ECO:0007669"/>
    <property type="project" value="TreeGrafter"/>
</dbReference>
<gene>
    <name evidence="3" type="ORF">K756_01480</name>
</gene>
<keyword evidence="2 3" id="KW-0808">Transferase</keyword>
<dbReference type="EMBL" id="CP005384">
    <property type="protein sequence ID" value="AGO15564.1"/>
    <property type="molecule type" value="Genomic_DNA"/>
</dbReference>
<name>A0A806J1W5_GLAPU</name>
<accession>A0A806J1W5</accession>
<evidence type="ECO:0000313" key="4">
    <source>
        <dbReference type="Proteomes" id="UP000014672"/>
    </source>
</evidence>
<dbReference type="PANTHER" id="PTHR34136:SF1">
    <property type="entry name" value="UDP-N-ACETYL-D-MANNOSAMINURONIC ACID TRANSFERASE"/>
    <property type="match status" value="1"/>
</dbReference>
<reference evidence="3 4" key="1">
    <citation type="journal article" date="2013" name="PLoS ONE">
        <title>Complete Genome Analysis of a Haemophilus parasuis Serovar 12 Strain from China.</title>
        <authorList>
            <person name="Li Y."/>
            <person name="Kwok A.H."/>
            <person name="Jiang J."/>
            <person name="Zou Y."/>
            <person name="Zheng F."/>
            <person name="Chen P."/>
            <person name="Hou C."/>
            <person name="Leung F.C."/>
            <person name="Jiang P."/>
        </authorList>
    </citation>
    <scope>NUCLEOTIDE SEQUENCE [LARGE SCALE GENOMIC DNA]</scope>
    <source>
        <strain evidence="3 4">ZJ0906</strain>
    </source>
</reference>
<dbReference type="KEGG" id="hpaz:K756_01480"/>
<dbReference type="NCBIfam" id="TIGR00696">
    <property type="entry name" value="wecG_tagA_cpsF"/>
    <property type="match status" value="1"/>
</dbReference>
<dbReference type="AlphaFoldDB" id="A0A806J1W5"/>
<protein>
    <submittedName>
        <fullName evidence="3">UDP-N-acetyl-D-mannosaminuronic acid transferase</fullName>
    </submittedName>
</protein>
<sequence>MNKVSVGGVELLAVENQQTLVAYLLNNGVLLTGKLIAINAEKIMIYQEDNEMKRLLEEAEYKYADGISVVCTIRSKYPKYSRIERIAGADLWERLMAELGECRLPVFLVGSSEDTLQATAMKLQEWQVKVVGTQNGYFAKEQEEEIIQRIKASGAKFISVAMGSPKQEKFIQKAQQLYPDALYMGVGGTYDVFVGKVKRAPKCWQNLGLEWLFRILHQPTRWKRQLRLMKYAYFYLTKRL</sequence>
<dbReference type="CDD" id="cd06533">
    <property type="entry name" value="Glyco_transf_WecG_TagA"/>
    <property type="match status" value="1"/>
</dbReference>
<dbReference type="InterPro" id="IPR004629">
    <property type="entry name" value="WecG_TagA_CpsF"/>
</dbReference>